<dbReference type="Pfam" id="PF13291">
    <property type="entry name" value="ACT_4"/>
    <property type="match status" value="1"/>
</dbReference>
<dbReference type="InterPro" id="IPR004095">
    <property type="entry name" value="TGS"/>
</dbReference>
<dbReference type="InterPro" id="IPR043519">
    <property type="entry name" value="NT_sf"/>
</dbReference>
<evidence type="ECO:0000259" key="5">
    <source>
        <dbReference type="PROSITE" id="PS51880"/>
    </source>
</evidence>
<dbReference type="GO" id="GO:0015969">
    <property type="term" value="P:guanosine tetraphosphate metabolic process"/>
    <property type="evidence" value="ECO:0007669"/>
    <property type="project" value="InterPro"/>
</dbReference>
<dbReference type="CDD" id="cd00077">
    <property type="entry name" value="HDc"/>
    <property type="match status" value="1"/>
</dbReference>
<feature type="domain" description="TGS" evidence="5">
    <location>
        <begin position="415"/>
        <end position="476"/>
    </location>
</feature>
<dbReference type="GO" id="GO:0008893">
    <property type="term" value="F:guanosine-3',5'-bis(diphosphate) 3'-diphosphatase activity"/>
    <property type="evidence" value="ECO:0007669"/>
    <property type="project" value="TreeGrafter"/>
</dbReference>
<dbReference type="InterPro" id="IPR012676">
    <property type="entry name" value="TGS-like"/>
</dbReference>
<dbReference type="GO" id="GO:0008728">
    <property type="term" value="F:GTP diphosphokinase activity"/>
    <property type="evidence" value="ECO:0007669"/>
    <property type="project" value="TreeGrafter"/>
</dbReference>
<dbReference type="PANTHER" id="PTHR21262:SF36">
    <property type="entry name" value="BIFUNCTIONAL (P)PPGPP SYNTHASE_HYDROLASE SPOT"/>
    <property type="match status" value="1"/>
</dbReference>
<organism evidence="6 7">
    <name type="scientific">Tepidimonas fonticaldi</name>
    <dbReference type="NCBI Taxonomy" id="1101373"/>
    <lineage>
        <taxon>Bacteria</taxon>
        <taxon>Pseudomonadati</taxon>
        <taxon>Pseudomonadota</taxon>
        <taxon>Betaproteobacteria</taxon>
        <taxon>Burkholderiales</taxon>
        <taxon>Tepidimonas</taxon>
    </lineage>
</organism>
<evidence type="ECO:0000256" key="1">
    <source>
        <dbReference type="RuleBase" id="RU003847"/>
    </source>
</evidence>
<dbReference type="GO" id="GO:0042594">
    <property type="term" value="P:response to starvation"/>
    <property type="evidence" value="ECO:0007669"/>
    <property type="project" value="TreeGrafter"/>
</dbReference>
<dbReference type="InterPro" id="IPR012675">
    <property type="entry name" value="Beta-grasp_dom_sf"/>
</dbReference>
<dbReference type="InterPro" id="IPR004811">
    <property type="entry name" value="RelA/Spo_fam"/>
</dbReference>
<dbReference type="PROSITE" id="PS51831">
    <property type="entry name" value="HD"/>
    <property type="match status" value="1"/>
</dbReference>
<dbReference type="SMART" id="SM00954">
    <property type="entry name" value="RelA_SpoT"/>
    <property type="match status" value="1"/>
</dbReference>
<dbReference type="Pfam" id="PF19296">
    <property type="entry name" value="RelA_AH_RIS"/>
    <property type="match status" value="1"/>
</dbReference>
<dbReference type="CDD" id="cd01668">
    <property type="entry name" value="TGS_RSH"/>
    <property type="match status" value="1"/>
</dbReference>
<dbReference type="Gene3D" id="3.30.460.10">
    <property type="entry name" value="Beta Polymerase, domain 2"/>
    <property type="match status" value="1"/>
</dbReference>
<dbReference type="SUPFAM" id="SSF81271">
    <property type="entry name" value="TGS-like"/>
    <property type="match status" value="1"/>
</dbReference>
<dbReference type="Gene3D" id="1.10.3210.10">
    <property type="entry name" value="Hypothetical protein af1432"/>
    <property type="match status" value="1"/>
</dbReference>
<dbReference type="PROSITE" id="PS51880">
    <property type="entry name" value="TGS"/>
    <property type="match status" value="1"/>
</dbReference>
<gene>
    <name evidence="6" type="ORF">A9O67_08805</name>
</gene>
<dbReference type="EMBL" id="LZDH01000065">
    <property type="protein sequence ID" value="OBS29912.1"/>
    <property type="molecule type" value="Genomic_DNA"/>
</dbReference>
<dbReference type="SUPFAM" id="SSF109604">
    <property type="entry name" value="HD-domain/PDEase-like"/>
    <property type="match status" value="1"/>
</dbReference>
<dbReference type="InterPro" id="IPR003607">
    <property type="entry name" value="HD/PDEase_dom"/>
</dbReference>
<dbReference type="SUPFAM" id="SSF81301">
    <property type="entry name" value="Nucleotidyltransferase"/>
    <property type="match status" value="1"/>
</dbReference>
<dbReference type="InterPro" id="IPR002912">
    <property type="entry name" value="ACT_dom"/>
</dbReference>
<dbReference type="FunFam" id="1.10.3210.10:FF:000001">
    <property type="entry name" value="GTP pyrophosphokinase RelA"/>
    <property type="match status" value="1"/>
</dbReference>
<dbReference type="InterPro" id="IPR045865">
    <property type="entry name" value="ACT-like_dom_sf"/>
</dbReference>
<dbReference type="RefSeq" id="WP_068610241.1">
    <property type="nucleotide sequence ID" value="NZ_LZDH01000065.1"/>
</dbReference>
<comment type="caution">
    <text evidence="6">The sequence shown here is derived from an EMBL/GenBank/DDBJ whole genome shotgun (WGS) entry which is preliminary data.</text>
</comment>
<dbReference type="InterPro" id="IPR006674">
    <property type="entry name" value="HD_domain"/>
</dbReference>
<evidence type="ECO:0000256" key="2">
    <source>
        <dbReference type="SAM" id="MobiDB-lite"/>
    </source>
</evidence>
<dbReference type="Pfam" id="PF04607">
    <property type="entry name" value="RelA_SpoT"/>
    <property type="match status" value="1"/>
</dbReference>
<dbReference type="CDD" id="cd05399">
    <property type="entry name" value="NT_Rel-Spo_like"/>
    <property type="match status" value="1"/>
</dbReference>
<dbReference type="InterPro" id="IPR007685">
    <property type="entry name" value="RelA_SpoT"/>
</dbReference>
<evidence type="ECO:0000313" key="6">
    <source>
        <dbReference type="EMBL" id="OBS29912.1"/>
    </source>
</evidence>
<dbReference type="Gene3D" id="3.30.70.260">
    <property type="match status" value="1"/>
</dbReference>
<dbReference type="SMART" id="SM00471">
    <property type="entry name" value="HDc"/>
    <property type="match status" value="1"/>
</dbReference>
<dbReference type="Pfam" id="PF02824">
    <property type="entry name" value="TGS"/>
    <property type="match status" value="1"/>
</dbReference>
<feature type="domain" description="ACT" evidence="3">
    <location>
        <begin position="680"/>
        <end position="755"/>
    </location>
</feature>
<dbReference type="FunFam" id="3.10.20.30:FF:000002">
    <property type="entry name" value="GTP pyrophosphokinase (RelA/SpoT)"/>
    <property type="match status" value="1"/>
</dbReference>
<evidence type="ECO:0000259" key="4">
    <source>
        <dbReference type="PROSITE" id="PS51831"/>
    </source>
</evidence>
<dbReference type="PANTHER" id="PTHR21262">
    <property type="entry name" value="GUANOSINE-3',5'-BIS DIPHOSPHATE 3'-PYROPHOSPHOHYDROLASE"/>
    <property type="match status" value="1"/>
</dbReference>
<dbReference type="GO" id="GO:0015949">
    <property type="term" value="P:nucleobase-containing small molecule interconversion"/>
    <property type="evidence" value="ECO:0007669"/>
    <property type="project" value="UniProtKB-ARBA"/>
</dbReference>
<dbReference type="PROSITE" id="PS51671">
    <property type="entry name" value="ACT"/>
    <property type="match status" value="1"/>
</dbReference>
<dbReference type="Gene3D" id="3.10.20.30">
    <property type="match status" value="1"/>
</dbReference>
<protein>
    <submittedName>
        <fullName evidence="6">Guanosine-3',5'-bis(Diphosphate) 3'-pyrophosphohydrolase</fullName>
    </submittedName>
</protein>
<proteinExistence type="inferred from homology"/>
<evidence type="ECO:0000313" key="7">
    <source>
        <dbReference type="Proteomes" id="UP000091969"/>
    </source>
</evidence>
<dbReference type="Proteomes" id="UP000091969">
    <property type="component" value="Unassembled WGS sequence"/>
</dbReference>
<keyword evidence="6" id="KW-0378">Hydrolase</keyword>
<dbReference type="Pfam" id="PF13328">
    <property type="entry name" value="HD_4"/>
    <property type="match status" value="1"/>
</dbReference>
<dbReference type="STRING" id="1101373.A9O67_08805"/>
<evidence type="ECO:0000259" key="3">
    <source>
        <dbReference type="PROSITE" id="PS51671"/>
    </source>
</evidence>
<dbReference type="InterPro" id="IPR033655">
    <property type="entry name" value="TGS_RelA/SpoT"/>
</dbReference>
<dbReference type="FunFam" id="3.30.460.10:FF:000001">
    <property type="entry name" value="GTP pyrophosphokinase RelA"/>
    <property type="match status" value="1"/>
</dbReference>
<keyword evidence="7" id="KW-1185">Reference proteome</keyword>
<name>A0A1A6DSL6_9BURK</name>
<dbReference type="InterPro" id="IPR045600">
    <property type="entry name" value="RelA/SpoT_AH_RIS"/>
</dbReference>
<comment type="similarity">
    <text evidence="1">Belongs to the relA/spoT family.</text>
</comment>
<dbReference type="AlphaFoldDB" id="A0A1A6DSL6"/>
<dbReference type="OrthoDB" id="9805041at2"/>
<dbReference type="SUPFAM" id="SSF55021">
    <property type="entry name" value="ACT-like"/>
    <property type="match status" value="1"/>
</dbReference>
<sequence length="763" mass="84504">MSVDAVSPAEATAYGTRPPASPPQAAASAAAASFAALESRLDYLNAAEIDLVRQAYRFADQAHLGQMRKNGDPYITHPIAVAQICTEWKLDAQALCAALLHDVLEDCGVTKAELTQRFGPAVADLVDGLTKLDKLEFDSREQGQAESFRKMLLAMARDVRVILIKLGDRLHNMRTMGDMPRHKWGRIARETLDIYAPIAHRLGLNNFYRELQDLAFRHLHPWRYQALSKALARSRARRRDLIARVQGEVEAAFAHSGLEVRIAGREKTLYSIYRKMDTKHLSFAQVTDIYGFRIIVPQVLDCYTALGVLHQLYKPMPGKFRDYIAIPKVNGYQSLHTTLIGPFGTPIEFQLRTPSMDVVAESGIAAHWLYKAGGAADASAQALNVQWLQSLLDIQQETKDSGEFWDHVRIDLFPDSVYVFTPKSKIMALPRGATVVDFAYAIHSDVGHRAIGATVNGEQVPLRTELHNGDVVEITTSQHARPNPAWLGFVKTGRARSKIRHYLKTLEQEESRALGERLLQQSVRAEGMASLPGDDEAGQAIWDKLLRFTGNRSRDELLIDIGLGRRIAGMVGKKLAALMVEAGVRPDVLLISQERFGTPREDQPSQGVVTLDGSEGGSVTYASCCRPIPGDRIVGYLGRGEGLAVHTEDCPVVRRLLHCDRERFLEVEWAEEPTRAFESTVTVTVNNGKGVLARVAAAIAAAEADITHIHMGDEAAQTTTELRFTVAVRDRVHLAQVLRQLRRTPSVVRAQRLRPARRGDAGN</sequence>
<accession>A0A1A6DSL6</accession>
<comment type="function">
    <text evidence="1">In eubacteria ppGpp (guanosine 3'-diphosphate 5'-diphosphate) is a mediator of the stringent response that coordinates a variety of cellular activities in response to changes in nutritional abundance.</text>
</comment>
<feature type="region of interest" description="Disordered" evidence="2">
    <location>
        <begin position="1"/>
        <end position="22"/>
    </location>
</feature>
<dbReference type="GO" id="GO:0005886">
    <property type="term" value="C:plasma membrane"/>
    <property type="evidence" value="ECO:0007669"/>
    <property type="project" value="TreeGrafter"/>
</dbReference>
<dbReference type="NCBIfam" id="TIGR00691">
    <property type="entry name" value="spoT_relA"/>
    <property type="match status" value="1"/>
</dbReference>
<feature type="domain" description="HD" evidence="4">
    <location>
        <begin position="74"/>
        <end position="173"/>
    </location>
</feature>
<reference evidence="6 7" key="1">
    <citation type="submission" date="2016-06" db="EMBL/GenBank/DDBJ databases">
        <title>Genome sequence of Tepidimonas fonticaldi PL17.</title>
        <authorList>
            <person name="Pinnaka A.K."/>
        </authorList>
    </citation>
    <scope>NUCLEOTIDE SEQUENCE [LARGE SCALE GENOMIC DNA]</scope>
    <source>
        <strain evidence="6 7">PL17</strain>
    </source>
</reference>